<comment type="caution">
    <text evidence="14">The sequence shown here is derived from an EMBL/GenBank/DDBJ whole genome shotgun (WGS) entry which is preliminary data.</text>
</comment>
<evidence type="ECO:0000313" key="15">
    <source>
        <dbReference type="Proteomes" id="UP000271374"/>
    </source>
</evidence>
<dbReference type="GO" id="GO:0050661">
    <property type="term" value="F:NADP binding"/>
    <property type="evidence" value="ECO:0007669"/>
    <property type="project" value="TreeGrafter"/>
</dbReference>
<proteinExistence type="inferred from homology"/>
<evidence type="ECO:0000256" key="8">
    <source>
        <dbReference type="ARBA" id="ARBA00023002"/>
    </source>
</evidence>
<comment type="similarity">
    <text evidence="3 11">Belongs to the ketopantoate reductase family.</text>
</comment>
<dbReference type="Gene3D" id="3.40.50.720">
    <property type="entry name" value="NAD(P)-binding Rossmann-like Domain"/>
    <property type="match status" value="1"/>
</dbReference>
<dbReference type="NCBIfam" id="NF005093">
    <property type="entry name" value="PRK06522.2-4"/>
    <property type="match status" value="1"/>
</dbReference>
<dbReference type="SUPFAM" id="SSF51735">
    <property type="entry name" value="NAD(P)-binding Rossmann-fold domains"/>
    <property type="match status" value="1"/>
</dbReference>
<dbReference type="InterPro" id="IPR008927">
    <property type="entry name" value="6-PGluconate_DH-like_C_sf"/>
</dbReference>
<reference evidence="14 15" key="1">
    <citation type="submission" date="2018-12" db="EMBL/GenBank/DDBJ databases">
        <title>Bacillus yapensis draft genome sequence.</title>
        <authorList>
            <person name="Yu L."/>
            <person name="Xu X."/>
            <person name="Tang X."/>
        </authorList>
    </citation>
    <scope>NUCLEOTIDE SEQUENCE [LARGE SCALE GENOMIC DNA]</scope>
    <source>
        <strain evidence="14 15">XXST-01</strain>
    </source>
</reference>
<keyword evidence="8 11" id="KW-0560">Oxidoreductase</keyword>
<dbReference type="InterPro" id="IPR050838">
    <property type="entry name" value="Ketopantoate_reductase"/>
</dbReference>
<dbReference type="InterPro" id="IPR036291">
    <property type="entry name" value="NAD(P)-bd_dom_sf"/>
</dbReference>
<dbReference type="SUPFAM" id="SSF48179">
    <property type="entry name" value="6-phosphogluconate dehydrogenase C-terminal domain-like"/>
    <property type="match status" value="1"/>
</dbReference>
<comment type="function">
    <text evidence="1 11">Catalyzes the NADPH-dependent reduction of ketopantoate into pantoic acid.</text>
</comment>
<dbReference type="EC" id="1.1.1.169" evidence="4 11"/>
<accession>A0A431WAD0</accession>
<feature type="domain" description="Ketopantoate reductase N-terminal" evidence="12">
    <location>
        <begin position="3"/>
        <end position="147"/>
    </location>
</feature>
<evidence type="ECO:0000256" key="10">
    <source>
        <dbReference type="ARBA" id="ARBA00048793"/>
    </source>
</evidence>
<dbReference type="InterPro" id="IPR013332">
    <property type="entry name" value="KPR_N"/>
</dbReference>
<dbReference type="EMBL" id="RXNT01000006">
    <property type="protein sequence ID" value="RTR32446.1"/>
    <property type="molecule type" value="Genomic_DNA"/>
</dbReference>
<evidence type="ECO:0000256" key="5">
    <source>
        <dbReference type="ARBA" id="ARBA00019465"/>
    </source>
</evidence>
<comment type="catalytic activity">
    <reaction evidence="10 11">
        <text>(R)-pantoate + NADP(+) = 2-dehydropantoate + NADPH + H(+)</text>
        <dbReference type="Rhea" id="RHEA:16233"/>
        <dbReference type="ChEBI" id="CHEBI:11561"/>
        <dbReference type="ChEBI" id="CHEBI:15378"/>
        <dbReference type="ChEBI" id="CHEBI:15980"/>
        <dbReference type="ChEBI" id="CHEBI:57783"/>
        <dbReference type="ChEBI" id="CHEBI:58349"/>
        <dbReference type="EC" id="1.1.1.169"/>
    </reaction>
</comment>
<dbReference type="AlphaFoldDB" id="A0A431WAD0"/>
<evidence type="ECO:0000256" key="7">
    <source>
        <dbReference type="ARBA" id="ARBA00022857"/>
    </source>
</evidence>
<keyword evidence="6 11" id="KW-0566">Pantothenate biosynthesis</keyword>
<evidence type="ECO:0000256" key="2">
    <source>
        <dbReference type="ARBA" id="ARBA00004994"/>
    </source>
</evidence>
<dbReference type="PANTHER" id="PTHR43765">
    <property type="entry name" value="2-DEHYDROPANTOATE 2-REDUCTASE-RELATED"/>
    <property type="match status" value="1"/>
</dbReference>
<dbReference type="NCBIfam" id="TIGR00745">
    <property type="entry name" value="apbA_panE"/>
    <property type="match status" value="1"/>
</dbReference>
<dbReference type="GO" id="GO:0005737">
    <property type="term" value="C:cytoplasm"/>
    <property type="evidence" value="ECO:0007669"/>
    <property type="project" value="TreeGrafter"/>
</dbReference>
<dbReference type="UniPathway" id="UPA00028">
    <property type="reaction ID" value="UER00004"/>
</dbReference>
<evidence type="ECO:0000256" key="9">
    <source>
        <dbReference type="ARBA" id="ARBA00032024"/>
    </source>
</evidence>
<dbReference type="Pfam" id="PF08546">
    <property type="entry name" value="ApbA_C"/>
    <property type="match status" value="1"/>
</dbReference>
<dbReference type="InterPro" id="IPR013752">
    <property type="entry name" value="KPA_reductase"/>
</dbReference>
<evidence type="ECO:0000259" key="13">
    <source>
        <dbReference type="Pfam" id="PF08546"/>
    </source>
</evidence>
<dbReference type="RefSeq" id="WP_126408516.1">
    <property type="nucleotide sequence ID" value="NZ_RXNT01000006.1"/>
</dbReference>
<dbReference type="Pfam" id="PF02558">
    <property type="entry name" value="ApbA"/>
    <property type="match status" value="1"/>
</dbReference>
<evidence type="ECO:0000256" key="11">
    <source>
        <dbReference type="RuleBase" id="RU362068"/>
    </source>
</evidence>
<dbReference type="GO" id="GO:0008677">
    <property type="term" value="F:2-dehydropantoate 2-reductase activity"/>
    <property type="evidence" value="ECO:0007669"/>
    <property type="project" value="UniProtKB-EC"/>
</dbReference>
<organism evidence="14 15">
    <name type="scientific">Bacillus yapensis</name>
    <dbReference type="NCBI Taxonomy" id="2492960"/>
    <lineage>
        <taxon>Bacteria</taxon>
        <taxon>Bacillati</taxon>
        <taxon>Bacillota</taxon>
        <taxon>Bacilli</taxon>
        <taxon>Bacillales</taxon>
        <taxon>Bacillaceae</taxon>
        <taxon>Bacillus</taxon>
    </lineage>
</organism>
<dbReference type="Proteomes" id="UP000271374">
    <property type="component" value="Unassembled WGS sequence"/>
</dbReference>
<dbReference type="InterPro" id="IPR013328">
    <property type="entry name" value="6PGD_dom2"/>
</dbReference>
<evidence type="ECO:0000259" key="12">
    <source>
        <dbReference type="Pfam" id="PF02558"/>
    </source>
</evidence>
<evidence type="ECO:0000313" key="14">
    <source>
        <dbReference type="EMBL" id="RTR32446.1"/>
    </source>
</evidence>
<evidence type="ECO:0000256" key="1">
    <source>
        <dbReference type="ARBA" id="ARBA00002919"/>
    </source>
</evidence>
<dbReference type="OrthoDB" id="9800163at2"/>
<protein>
    <recommendedName>
        <fullName evidence="5 11">2-dehydropantoate 2-reductase</fullName>
        <ecNumber evidence="4 11">1.1.1.169</ecNumber>
    </recommendedName>
    <alternativeName>
        <fullName evidence="9 11">Ketopantoate reductase</fullName>
    </alternativeName>
</protein>
<keyword evidence="15" id="KW-1185">Reference proteome</keyword>
<dbReference type="PANTHER" id="PTHR43765:SF2">
    <property type="entry name" value="2-DEHYDROPANTOATE 2-REDUCTASE"/>
    <property type="match status" value="1"/>
</dbReference>
<feature type="domain" description="Ketopantoate reductase C-terminal" evidence="13">
    <location>
        <begin position="180"/>
        <end position="291"/>
    </location>
</feature>
<name>A0A431WAD0_9BACI</name>
<keyword evidence="7 11" id="KW-0521">NADP</keyword>
<evidence type="ECO:0000256" key="4">
    <source>
        <dbReference type="ARBA" id="ARBA00013014"/>
    </source>
</evidence>
<evidence type="ECO:0000256" key="3">
    <source>
        <dbReference type="ARBA" id="ARBA00007870"/>
    </source>
</evidence>
<sequence length="299" mass="33940">MKIAIIGGGSIGLLFSYYLNEYHEVTLYVRNPLQKEKIASEGIVLQSKQNSAIADVQVKLISEWGNHNEELSIICVKQYQLEGVLRNASLSTNHPYLFLQNGMGHLKRIDQFNLSVAMVGTVEHGAYRVNENVVVHTGVGRTNIAFYKGKNDELLHSFVKSSSNSFTFQIEDDYKFLLQKKLVVNALINPLTAVLKVNNGLLLENTHYFHVFNELFKEIKGILELEEEQVYYENTLNVCRNTSQNRSSMLKDIEEGRQTEIDAILGYLIEEAEKRNMKAPIVTTLFHIIKGSEIERGGK</sequence>
<dbReference type="InterPro" id="IPR003710">
    <property type="entry name" value="ApbA"/>
</dbReference>
<comment type="pathway">
    <text evidence="2 11">Cofactor biosynthesis; (R)-pantothenate biosynthesis; (R)-pantoate from 3-methyl-2-oxobutanoate: step 2/2.</text>
</comment>
<dbReference type="GO" id="GO:0015940">
    <property type="term" value="P:pantothenate biosynthetic process"/>
    <property type="evidence" value="ECO:0007669"/>
    <property type="project" value="UniProtKB-UniPathway"/>
</dbReference>
<evidence type="ECO:0000256" key="6">
    <source>
        <dbReference type="ARBA" id="ARBA00022655"/>
    </source>
</evidence>
<gene>
    <name evidence="14" type="ORF">EKG37_09795</name>
</gene>
<dbReference type="Gene3D" id="1.10.1040.10">
    <property type="entry name" value="N-(1-d-carboxylethyl)-l-norvaline Dehydrogenase, domain 2"/>
    <property type="match status" value="1"/>
</dbReference>